<keyword evidence="3" id="KW-1185">Reference proteome</keyword>
<dbReference type="Proteomes" id="UP000223891">
    <property type="component" value="Segment"/>
</dbReference>
<protein>
    <submittedName>
        <fullName evidence="2">Base plate protein</fullName>
    </submittedName>
</protein>
<name>A0A1L2CUV0_9CAUD</name>
<dbReference type="InterPro" id="IPR007048">
    <property type="entry name" value="IraD/Gp25-like"/>
</dbReference>
<feature type="domain" description="IraD/Gp25-like" evidence="1">
    <location>
        <begin position="23"/>
        <end position="93"/>
    </location>
</feature>
<dbReference type="Gene3D" id="3.10.450.40">
    <property type="match status" value="1"/>
</dbReference>
<gene>
    <name evidence="2" type="ORF">CBB_238</name>
</gene>
<evidence type="ECO:0000313" key="3">
    <source>
        <dbReference type="Proteomes" id="UP000223891"/>
    </source>
</evidence>
<evidence type="ECO:0000313" key="2">
    <source>
        <dbReference type="EMBL" id="AMM43803.1"/>
    </source>
</evidence>
<dbReference type="EMBL" id="KU574722">
    <property type="protein sequence ID" value="AMM43803.1"/>
    <property type="molecule type" value="Genomic_DNA"/>
</dbReference>
<organism evidence="2 3">
    <name type="scientific">Pectobacterium phage vB_PcaM_CBB</name>
    <dbReference type="NCBI Taxonomy" id="2772511"/>
    <lineage>
        <taxon>Viruses</taxon>
        <taxon>Duplodnaviria</taxon>
        <taxon>Heunggongvirae</taxon>
        <taxon>Uroviricota</taxon>
        <taxon>Caudoviricetes</taxon>
        <taxon>Mimasvirus</taxon>
        <taxon>Mimasvirus CBB</taxon>
    </lineage>
</organism>
<evidence type="ECO:0000259" key="1">
    <source>
        <dbReference type="Pfam" id="PF04965"/>
    </source>
</evidence>
<proteinExistence type="predicted"/>
<dbReference type="SUPFAM" id="SSF160719">
    <property type="entry name" value="gpW/gp25-like"/>
    <property type="match status" value="1"/>
</dbReference>
<reference evidence="3" key="1">
    <citation type="submission" date="2016-01" db="EMBL/GenBank/DDBJ databases">
        <title>Isolation and Characterization of Enterobacteria phage CBB.</title>
        <authorList>
            <person name="Buttimer C.T.H."/>
            <person name="Hendrix H."/>
            <person name="Alexandre H."/>
            <person name="O'Mahony J."/>
            <person name="Lavigne R."/>
            <person name="Coffey A."/>
        </authorList>
    </citation>
    <scope>NUCLEOTIDE SEQUENCE [LARGE SCALE GENOMIC DNA]</scope>
</reference>
<sequence length="129" mass="14822">MAVVFKGFSSPIVGKTNVLFDVELVKQDLINHFNTRKGERVMDVEYGFIGWDLLFELDRPGNAQLLEADARNIVAQDPRLQLLSIQVQNVEYGYQIDLRLRYVQLDTVEDLSLVFDNRSQQRMAFVNAA</sequence>
<dbReference type="Pfam" id="PF04965">
    <property type="entry name" value="GPW_gp25"/>
    <property type="match status" value="1"/>
</dbReference>
<accession>A0A1L2CUV0</accession>